<proteinExistence type="predicted"/>
<dbReference type="RefSeq" id="WP_211303929.1">
    <property type="nucleotide sequence ID" value="NZ_PVZG01000016.1"/>
</dbReference>
<evidence type="ECO:0000313" key="4">
    <source>
        <dbReference type="Proteomes" id="UP000239209"/>
    </source>
</evidence>
<organism evidence="3 4">
    <name type="scientific">Pseudosporangium ferrugineum</name>
    <dbReference type="NCBI Taxonomy" id="439699"/>
    <lineage>
        <taxon>Bacteria</taxon>
        <taxon>Bacillati</taxon>
        <taxon>Actinomycetota</taxon>
        <taxon>Actinomycetes</taxon>
        <taxon>Micromonosporales</taxon>
        <taxon>Micromonosporaceae</taxon>
        <taxon>Pseudosporangium</taxon>
    </lineage>
</organism>
<dbReference type="Gene3D" id="1.10.150.130">
    <property type="match status" value="1"/>
</dbReference>
<dbReference type="AlphaFoldDB" id="A0A2T0RP54"/>
<dbReference type="Proteomes" id="UP000239209">
    <property type="component" value="Unassembled WGS sequence"/>
</dbReference>
<dbReference type="EMBL" id="PVZG01000016">
    <property type="protein sequence ID" value="PRY22900.1"/>
    <property type="molecule type" value="Genomic_DNA"/>
</dbReference>
<dbReference type="GO" id="GO:0015074">
    <property type="term" value="P:DNA integration"/>
    <property type="evidence" value="ECO:0007669"/>
    <property type="project" value="InterPro"/>
</dbReference>
<protein>
    <submittedName>
        <fullName evidence="3">Phage integrase family protein with SAM-like domain</fullName>
    </submittedName>
</protein>
<keyword evidence="4" id="KW-1185">Reference proteome</keyword>
<gene>
    <name evidence="3" type="ORF">CLV70_116163</name>
</gene>
<evidence type="ECO:0000259" key="2">
    <source>
        <dbReference type="Pfam" id="PF02899"/>
    </source>
</evidence>
<dbReference type="InterPro" id="IPR010998">
    <property type="entry name" value="Integrase_recombinase_N"/>
</dbReference>
<dbReference type="Pfam" id="PF02899">
    <property type="entry name" value="Phage_int_SAM_1"/>
    <property type="match status" value="1"/>
</dbReference>
<evidence type="ECO:0000313" key="3">
    <source>
        <dbReference type="EMBL" id="PRY22900.1"/>
    </source>
</evidence>
<accession>A0A2T0RP54</accession>
<keyword evidence="1" id="KW-0238">DNA-binding</keyword>
<dbReference type="SUPFAM" id="SSF47823">
    <property type="entry name" value="lambda integrase-like, N-terminal domain"/>
    <property type="match status" value="1"/>
</dbReference>
<evidence type="ECO:0000256" key="1">
    <source>
        <dbReference type="ARBA" id="ARBA00023125"/>
    </source>
</evidence>
<dbReference type="InterPro" id="IPR004107">
    <property type="entry name" value="Integrase_SAM-like_N"/>
</dbReference>
<sequence length="167" mass="18920">MNRWLRELPASGAPAANSWQTYARMLKDWAEFLAVHGVGLFESRERLKAGLSRYTGHRATGPVKARFAATTWGQHMSILSLFYRWAMAEGYASAEPFTYRAARALFAGTGRRPVWAEHAERTKTFIGKLGKTRTVERDRLRTDHDRAQRVIAEIDAATAPKPDKDEQ</sequence>
<feature type="domain" description="Integrase SAM-like N-terminal" evidence="2">
    <location>
        <begin position="2"/>
        <end position="90"/>
    </location>
</feature>
<name>A0A2T0RP54_9ACTN</name>
<comment type="caution">
    <text evidence="3">The sequence shown here is derived from an EMBL/GenBank/DDBJ whole genome shotgun (WGS) entry which is preliminary data.</text>
</comment>
<reference evidence="3 4" key="1">
    <citation type="submission" date="2018-03" db="EMBL/GenBank/DDBJ databases">
        <title>Genomic Encyclopedia of Archaeal and Bacterial Type Strains, Phase II (KMG-II): from individual species to whole genera.</title>
        <authorList>
            <person name="Goeker M."/>
        </authorList>
    </citation>
    <scope>NUCLEOTIDE SEQUENCE [LARGE SCALE GENOMIC DNA]</scope>
    <source>
        <strain evidence="3 4">DSM 45348</strain>
    </source>
</reference>
<dbReference type="GO" id="GO:0003677">
    <property type="term" value="F:DNA binding"/>
    <property type="evidence" value="ECO:0007669"/>
    <property type="project" value="UniProtKB-KW"/>
</dbReference>